<proteinExistence type="predicted"/>
<gene>
    <name evidence="5" type="ORF">DBRI00130_LOCUS19924</name>
</gene>
<evidence type="ECO:0000313" key="5">
    <source>
        <dbReference type="EMBL" id="CAE4616784.1"/>
    </source>
</evidence>
<dbReference type="GO" id="GO:0034198">
    <property type="term" value="P:cellular response to amino acid starvation"/>
    <property type="evidence" value="ECO:0007669"/>
    <property type="project" value="TreeGrafter"/>
</dbReference>
<evidence type="ECO:0000256" key="1">
    <source>
        <dbReference type="ARBA" id="ARBA00022574"/>
    </source>
</evidence>
<feature type="domain" description="WDR59/RTC1-like RING zinc finger" evidence="4">
    <location>
        <begin position="384"/>
        <end position="430"/>
    </location>
</feature>
<feature type="region of interest" description="Disordered" evidence="3">
    <location>
        <begin position="506"/>
        <end position="533"/>
    </location>
</feature>
<evidence type="ECO:0000256" key="2">
    <source>
        <dbReference type="ARBA" id="ARBA00022737"/>
    </source>
</evidence>
<dbReference type="InterPro" id="IPR049566">
    <property type="entry name" value="WDR59_RTC1-like_RING_Znf"/>
</dbReference>
<protein>
    <recommendedName>
        <fullName evidence="4">WDR59/RTC1-like RING zinc finger domain-containing protein</fullName>
    </recommendedName>
</protein>
<organism evidence="5">
    <name type="scientific">Ditylum brightwellii</name>
    <dbReference type="NCBI Taxonomy" id="49249"/>
    <lineage>
        <taxon>Eukaryota</taxon>
        <taxon>Sar</taxon>
        <taxon>Stramenopiles</taxon>
        <taxon>Ochrophyta</taxon>
        <taxon>Bacillariophyta</taxon>
        <taxon>Mediophyceae</taxon>
        <taxon>Lithodesmiophycidae</taxon>
        <taxon>Lithodesmiales</taxon>
        <taxon>Lithodesmiaceae</taxon>
        <taxon>Ditylum</taxon>
    </lineage>
</organism>
<dbReference type="Pfam" id="PF17120">
    <property type="entry name" value="zf-RING_16"/>
    <property type="match status" value="1"/>
</dbReference>
<dbReference type="GO" id="GO:0005774">
    <property type="term" value="C:vacuolar membrane"/>
    <property type="evidence" value="ECO:0007669"/>
    <property type="project" value="TreeGrafter"/>
</dbReference>
<feature type="compositionally biased region" description="Basic residues" evidence="3">
    <location>
        <begin position="512"/>
        <end position="525"/>
    </location>
</feature>
<dbReference type="GO" id="GO:0035591">
    <property type="term" value="F:signaling adaptor activity"/>
    <property type="evidence" value="ECO:0007669"/>
    <property type="project" value="TreeGrafter"/>
</dbReference>
<reference evidence="5" key="1">
    <citation type="submission" date="2021-01" db="EMBL/GenBank/DDBJ databases">
        <authorList>
            <person name="Corre E."/>
            <person name="Pelletier E."/>
            <person name="Niang G."/>
            <person name="Scheremetjew M."/>
            <person name="Finn R."/>
            <person name="Kale V."/>
            <person name="Holt S."/>
            <person name="Cochrane G."/>
            <person name="Meng A."/>
            <person name="Brown T."/>
            <person name="Cohen L."/>
        </authorList>
    </citation>
    <scope>NUCLEOTIDE SEQUENCE</scope>
    <source>
        <strain evidence="5">GSO104</strain>
    </source>
</reference>
<dbReference type="GO" id="GO:0035859">
    <property type="term" value="C:Seh1-associated complex"/>
    <property type="evidence" value="ECO:0007669"/>
    <property type="project" value="TreeGrafter"/>
</dbReference>
<sequence>MLITAVPLSCAQSIPGLRSATEGSHRVIFPKIPSASSLQSSDRETPKIGIVDSDRFSVRSDSGPQINSKRESMIGSLKKLFHQQHQGSAMIPPDQNILHRNVPNSEVRRSNSSEAILQHPVKKKTKEVANKNESSLQNAGVCTVSTTKQHIPDSIQKQLSRTKKICLQNANVCNEVDQKSKGDIWSLLAQIVDNVSLSEPDDFDGWGVPKYGPFGQELIANILRYYEAQGDVQMLATIVCVLSGGIDRRKRKDRHAYASNDGVSGTLFTGFNSLLPDDDDRYDAYLYRYSALLYRWGQLTIRAELNKHLAHSVPGAGGEQLIPVEQSPFNNRNRPSTESSDGASSFIPNEGVASGITFAPLCSRCNKPISETNVCETCKDYAFRCSICTNAVRGLFTVCMTCGHGGHVEHIQAWFSKNSTCPSGCGCSCTLGTHGSLQEKFTPGSGRVYASNSENSQRLVFGPFFHSQTAAASRQVQESSLTRLEMLGSAPGSIPFGAYQPISKANESMHHGSGRGQRRRARRSFASHSERFS</sequence>
<dbReference type="PANTHER" id="PTHR46170:SF1">
    <property type="entry name" value="GATOR COMPLEX PROTEIN WDR59"/>
    <property type="match status" value="1"/>
</dbReference>
<name>A0A7S4RJN4_9STRA</name>
<feature type="region of interest" description="Disordered" evidence="3">
    <location>
        <begin position="323"/>
        <end position="345"/>
    </location>
</feature>
<keyword evidence="2" id="KW-0677">Repeat</keyword>
<feature type="compositionally biased region" description="Polar residues" evidence="3">
    <location>
        <begin position="327"/>
        <end position="345"/>
    </location>
</feature>
<accession>A0A7S4RJN4</accession>
<evidence type="ECO:0000259" key="4">
    <source>
        <dbReference type="Pfam" id="PF17120"/>
    </source>
</evidence>
<dbReference type="AlphaFoldDB" id="A0A7S4RJN4"/>
<dbReference type="InterPro" id="IPR049567">
    <property type="entry name" value="WDR59-like"/>
</dbReference>
<dbReference type="GO" id="GO:1904263">
    <property type="term" value="P:positive regulation of TORC1 signaling"/>
    <property type="evidence" value="ECO:0007669"/>
    <property type="project" value="TreeGrafter"/>
</dbReference>
<keyword evidence="1" id="KW-0853">WD repeat</keyword>
<evidence type="ECO:0000256" key="3">
    <source>
        <dbReference type="SAM" id="MobiDB-lite"/>
    </source>
</evidence>
<dbReference type="EMBL" id="HBNS01025262">
    <property type="protein sequence ID" value="CAE4616784.1"/>
    <property type="molecule type" value="Transcribed_RNA"/>
</dbReference>
<dbReference type="PANTHER" id="PTHR46170">
    <property type="entry name" value="GATOR COMPLEX PROTEIN WDR59"/>
    <property type="match status" value="1"/>
</dbReference>